<dbReference type="OrthoDB" id="8387422at2"/>
<dbReference type="RefSeq" id="WP_108001084.1">
    <property type="nucleotide sequence ID" value="NZ_JBHEEX010000006.1"/>
</dbReference>
<evidence type="ECO:0000313" key="1">
    <source>
        <dbReference type="EMBL" id="PTM98735.1"/>
    </source>
</evidence>
<comment type="caution">
    <text evidence="1">The sequence shown here is derived from an EMBL/GenBank/DDBJ whole genome shotgun (WGS) entry which is preliminary data.</text>
</comment>
<name>A0A2T5BIB2_MYCDI</name>
<dbReference type="EMBL" id="PZZZ01000001">
    <property type="protein sequence ID" value="PTM98735.1"/>
    <property type="molecule type" value="Genomic_DNA"/>
</dbReference>
<accession>A0A2T5BIB2</accession>
<dbReference type="Proteomes" id="UP000241247">
    <property type="component" value="Unassembled WGS sequence"/>
</dbReference>
<keyword evidence="2" id="KW-1185">Reference proteome</keyword>
<protein>
    <submittedName>
        <fullName evidence="1">Uncharacterized protein</fullName>
    </submittedName>
</protein>
<gene>
    <name evidence="1" type="ORF">C7449_101401</name>
</gene>
<evidence type="ECO:0000313" key="2">
    <source>
        <dbReference type="Proteomes" id="UP000241247"/>
    </source>
</evidence>
<proteinExistence type="predicted"/>
<sequence length="79" mass="9126">MEQTHAAELATQYLRLGGRRLSKVDDNHVTTRIWESEPPEAEAFWSENIEPLDERQRREVMTLLPSISEIYGARCPSGR</sequence>
<organism evidence="1 2">
    <name type="scientific">Mycoplana dimorpha</name>
    <dbReference type="NCBI Taxonomy" id="28320"/>
    <lineage>
        <taxon>Bacteria</taxon>
        <taxon>Pseudomonadati</taxon>
        <taxon>Pseudomonadota</taxon>
        <taxon>Alphaproteobacteria</taxon>
        <taxon>Hyphomicrobiales</taxon>
        <taxon>Rhizobiaceae</taxon>
        <taxon>Mycoplana</taxon>
    </lineage>
</organism>
<dbReference type="AlphaFoldDB" id="A0A2T5BIB2"/>
<reference evidence="1 2" key="1">
    <citation type="submission" date="2018-04" db="EMBL/GenBank/DDBJ databases">
        <title>Genomic Encyclopedia of Type Strains, Phase IV (KMG-IV): sequencing the most valuable type-strain genomes for metagenomic binning, comparative biology and taxonomic classification.</title>
        <authorList>
            <person name="Goeker M."/>
        </authorList>
    </citation>
    <scope>NUCLEOTIDE SEQUENCE [LARGE SCALE GENOMIC DNA]</scope>
    <source>
        <strain evidence="1 2">DSM 7138</strain>
    </source>
</reference>